<evidence type="ECO:0000313" key="3">
    <source>
        <dbReference type="Proteomes" id="UP000000768"/>
    </source>
</evidence>
<dbReference type="Gramene" id="KXG26033">
    <property type="protein sequence ID" value="KXG26033"/>
    <property type="gene ID" value="SORBI_3006G043300"/>
</dbReference>
<proteinExistence type="predicted"/>
<feature type="region of interest" description="Disordered" evidence="1">
    <location>
        <begin position="36"/>
        <end position="56"/>
    </location>
</feature>
<dbReference type="EMBL" id="CM000765">
    <property type="protein sequence ID" value="KXG26033.1"/>
    <property type="molecule type" value="Genomic_DNA"/>
</dbReference>
<name>A0A1B6PK37_SORBI</name>
<organism evidence="2 3">
    <name type="scientific">Sorghum bicolor</name>
    <name type="common">Sorghum</name>
    <name type="synonym">Sorghum vulgare</name>
    <dbReference type="NCBI Taxonomy" id="4558"/>
    <lineage>
        <taxon>Eukaryota</taxon>
        <taxon>Viridiplantae</taxon>
        <taxon>Streptophyta</taxon>
        <taxon>Embryophyta</taxon>
        <taxon>Tracheophyta</taxon>
        <taxon>Spermatophyta</taxon>
        <taxon>Magnoliopsida</taxon>
        <taxon>Liliopsida</taxon>
        <taxon>Poales</taxon>
        <taxon>Poaceae</taxon>
        <taxon>PACMAD clade</taxon>
        <taxon>Panicoideae</taxon>
        <taxon>Andropogonodae</taxon>
        <taxon>Andropogoneae</taxon>
        <taxon>Sorghinae</taxon>
        <taxon>Sorghum</taxon>
    </lineage>
</organism>
<evidence type="ECO:0000256" key="1">
    <source>
        <dbReference type="SAM" id="MobiDB-lite"/>
    </source>
</evidence>
<gene>
    <name evidence="2" type="ORF">SORBI_3006G043300</name>
</gene>
<protein>
    <submittedName>
        <fullName evidence="2">Uncharacterized protein</fullName>
    </submittedName>
</protein>
<evidence type="ECO:0000313" key="2">
    <source>
        <dbReference type="EMBL" id="KXG26033.1"/>
    </source>
</evidence>
<dbReference type="AlphaFoldDB" id="A0A1B6PK37"/>
<accession>A0A1B6PK37</accession>
<dbReference type="Proteomes" id="UP000000768">
    <property type="component" value="Chromosome 6"/>
</dbReference>
<reference evidence="2 3" key="1">
    <citation type="journal article" date="2009" name="Nature">
        <title>The Sorghum bicolor genome and the diversification of grasses.</title>
        <authorList>
            <person name="Paterson A.H."/>
            <person name="Bowers J.E."/>
            <person name="Bruggmann R."/>
            <person name="Dubchak I."/>
            <person name="Grimwood J."/>
            <person name="Gundlach H."/>
            <person name="Haberer G."/>
            <person name="Hellsten U."/>
            <person name="Mitros T."/>
            <person name="Poliakov A."/>
            <person name="Schmutz J."/>
            <person name="Spannagl M."/>
            <person name="Tang H."/>
            <person name="Wang X."/>
            <person name="Wicker T."/>
            <person name="Bharti A.K."/>
            <person name="Chapman J."/>
            <person name="Feltus F.A."/>
            <person name="Gowik U."/>
            <person name="Grigoriev I.V."/>
            <person name="Lyons E."/>
            <person name="Maher C.A."/>
            <person name="Martis M."/>
            <person name="Narechania A."/>
            <person name="Otillar R.P."/>
            <person name="Penning B.W."/>
            <person name="Salamov A.A."/>
            <person name="Wang Y."/>
            <person name="Zhang L."/>
            <person name="Carpita N.C."/>
            <person name="Freeling M."/>
            <person name="Gingle A.R."/>
            <person name="Hash C.T."/>
            <person name="Keller B."/>
            <person name="Klein P."/>
            <person name="Kresovich S."/>
            <person name="McCann M.C."/>
            <person name="Ming R."/>
            <person name="Peterson D.G."/>
            <person name="Mehboob-ur-Rahman"/>
            <person name="Ware D."/>
            <person name="Westhoff P."/>
            <person name="Mayer K.F."/>
            <person name="Messing J."/>
            <person name="Rokhsar D.S."/>
        </authorList>
    </citation>
    <scope>NUCLEOTIDE SEQUENCE [LARGE SCALE GENOMIC DNA]</scope>
    <source>
        <strain evidence="3">cv. BTx623</strain>
    </source>
</reference>
<reference evidence="3" key="2">
    <citation type="journal article" date="2018" name="Plant J.">
        <title>The Sorghum bicolor reference genome: improved assembly, gene annotations, a transcriptome atlas, and signatures of genome organization.</title>
        <authorList>
            <person name="McCormick R.F."/>
            <person name="Truong S.K."/>
            <person name="Sreedasyam A."/>
            <person name="Jenkins J."/>
            <person name="Shu S."/>
            <person name="Sims D."/>
            <person name="Kennedy M."/>
            <person name="Amirebrahimi M."/>
            <person name="Weers B.D."/>
            <person name="McKinley B."/>
            <person name="Mattison A."/>
            <person name="Morishige D.T."/>
            <person name="Grimwood J."/>
            <person name="Schmutz J."/>
            <person name="Mullet J.E."/>
        </authorList>
    </citation>
    <scope>NUCLEOTIDE SEQUENCE [LARGE SCALE GENOMIC DNA]</scope>
    <source>
        <strain evidence="3">cv. BTx623</strain>
    </source>
</reference>
<keyword evidence="3" id="KW-1185">Reference proteome</keyword>
<dbReference type="InParanoid" id="A0A1B6PK37"/>
<sequence>MVDTAVVDLAYGQRSVAQLQLQHDINRARVGQRIEAPAGKTRQLRRAKPTRNNSYKVGGDGIVARIEETKQLHGWRR</sequence>